<sequence>MSFATSTLPNWRPSKQELLVWAAILNAELLAVLLYLLFMPVRVQSWRFILYGFLWINVGVFAVWKTNPTPSDPRTRRIALLVAAGYFLVLAVAGGILGPSHTSPIAALLTDGHTHSHGATTAAASYELRMLPPGWGPAFVYQGAWVMLILMPYKVVGYLALAYLVYATVIDAVTASISGALGLLSCISCTWPILGSLAASVFGSGSAVAVAATTWPYDISTVAFLGVVGLLMWRPLVGDG</sequence>
<feature type="transmembrane region" description="Helical" evidence="1">
    <location>
        <begin position="18"/>
        <end position="39"/>
    </location>
</feature>
<organism evidence="2 3">
    <name type="scientific">Halogranum gelatinilyticum</name>
    <dbReference type="NCBI Taxonomy" id="660521"/>
    <lineage>
        <taxon>Archaea</taxon>
        <taxon>Methanobacteriati</taxon>
        <taxon>Methanobacteriota</taxon>
        <taxon>Stenosarchaea group</taxon>
        <taxon>Halobacteria</taxon>
        <taxon>Halobacteriales</taxon>
        <taxon>Haloferacaceae</taxon>
    </lineage>
</organism>
<dbReference type="OrthoDB" id="308076at2157"/>
<reference evidence="3" key="1">
    <citation type="submission" date="2016-10" db="EMBL/GenBank/DDBJ databases">
        <authorList>
            <person name="Varghese N."/>
            <person name="Submissions S."/>
        </authorList>
    </citation>
    <scope>NUCLEOTIDE SEQUENCE [LARGE SCALE GENOMIC DNA]</scope>
    <source>
        <strain evidence="3">CGMCC 1.10119</strain>
    </source>
</reference>
<feature type="transmembrane region" description="Helical" evidence="1">
    <location>
        <begin position="45"/>
        <end position="66"/>
    </location>
</feature>
<evidence type="ECO:0000313" key="3">
    <source>
        <dbReference type="Proteomes" id="UP000199451"/>
    </source>
</evidence>
<proteinExistence type="predicted"/>
<dbReference type="Proteomes" id="UP000199451">
    <property type="component" value="Unassembled WGS sequence"/>
</dbReference>
<dbReference type="EMBL" id="FNHL01000001">
    <property type="protein sequence ID" value="SDM19243.1"/>
    <property type="molecule type" value="Genomic_DNA"/>
</dbReference>
<dbReference type="InterPro" id="IPR055968">
    <property type="entry name" value="DUF7546"/>
</dbReference>
<dbReference type="RefSeq" id="WP_089695040.1">
    <property type="nucleotide sequence ID" value="NZ_FNHL01000001.1"/>
</dbReference>
<keyword evidence="1" id="KW-0812">Transmembrane</keyword>
<evidence type="ECO:0000313" key="2">
    <source>
        <dbReference type="EMBL" id="SDM19243.1"/>
    </source>
</evidence>
<keyword evidence="1" id="KW-0472">Membrane</keyword>
<feature type="transmembrane region" description="Helical" evidence="1">
    <location>
        <begin position="173"/>
        <end position="194"/>
    </location>
</feature>
<keyword evidence="3" id="KW-1185">Reference proteome</keyword>
<gene>
    <name evidence="2" type="ORF">SAMN04487949_1221</name>
</gene>
<feature type="transmembrane region" description="Helical" evidence="1">
    <location>
        <begin position="78"/>
        <end position="98"/>
    </location>
</feature>
<accession>A0A1G9R7N5</accession>
<feature type="transmembrane region" description="Helical" evidence="1">
    <location>
        <begin position="139"/>
        <end position="166"/>
    </location>
</feature>
<dbReference type="AlphaFoldDB" id="A0A1G9R7N5"/>
<keyword evidence="1" id="KW-1133">Transmembrane helix</keyword>
<evidence type="ECO:0000256" key="1">
    <source>
        <dbReference type="SAM" id="Phobius"/>
    </source>
</evidence>
<protein>
    <submittedName>
        <fullName evidence="2">Uncharacterized protein</fullName>
    </submittedName>
</protein>
<dbReference type="STRING" id="660521.SAMN04487949_1221"/>
<dbReference type="Pfam" id="PF24412">
    <property type="entry name" value="DUF7546"/>
    <property type="match status" value="1"/>
</dbReference>
<feature type="transmembrane region" description="Helical" evidence="1">
    <location>
        <begin position="214"/>
        <end position="233"/>
    </location>
</feature>
<name>A0A1G9R7N5_9EURY</name>